<feature type="non-terminal residue" evidence="7">
    <location>
        <position position="1"/>
    </location>
</feature>
<feature type="transmembrane region" description="Helical" evidence="5">
    <location>
        <begin position="160"/>
        <end position="177"/>
    </location>
</feature>
<accession>A0AAV5WSB8</accession>
<evidence type="ECO:0000256" key="5">
    <source>
        <dbReference type="SAM" id="Phobius"/>
    </source>
</evidence>
<keyword evidence="4 5" id="KW-0472">Membrane</keyword>
<evidence type="ECO:0000256" key="1">
    <source>
        <dbReference type="ARBA" id="ARBA00004141"/>
    </source>
</evidence>
<feature type="transmembrane region" description="Helical" evidence="5">
    <location>
        <begin position="183"/>
        <end position="205"/>
    </location>
</feature>
<keyword evidence="8" id="KW-1185">Reference proteome</keyword>
<sequence>SRKRKAKGQEESDGTLSSSHFTTAFPSNLAMLTRLDVLIIVFWQILLIFNVQLLMPIFLNYMPDQKCKGSNPQDSLCYNVHGKCNKCVDQCLPSQSLCLNNASCFFSISSHNSFFSAANEYGYFCNPNLRFIRIDTIQYLGALLGTIVFGLMADEYGRRRILLIALSLGLPALLLSGEVKHVLWFYAFRFVVGLCNGGGLIVGWTFVTELVTPKKRVLLSVFSSWPFARLIITIVSYLTGEWRMTTRILALSSFPLIPVLFLLLPESPVWLATKCRRTEYDESISKLNTLAGITYIKKNKEHFKCLRLGVREGMRQIFVHPLLRKRMLVLFSFWFVTFYSYYILDLNSETMYSHDLFVGQFGVCSLLVGVKLMLGLLDQYTTGMKRRRMDLVAQTSFFISVSIILILYFYGHKGSTSFMLSFFAATISIELCSDICYLTVNELMPSEVRGSALGATSMMGRIATVASTFAIALKDIFEPGLYIFIIVISIINWFVSFFFLETKGVELKEVTRRKPSNAIPSIKVDFHGFEDEPQTPTTGVIVFEEEEEEVERQKTTETNQLDNVDFIEWATVVSNLGYDQNRIENEEKAVDEETRNEVDYADTLTCNLVGGTCSTVVPVESKAFDETRANIGVASLESTRDFNETGDESAGEECSPDNIHVPYNVIETEEESINEDQPKIIRL</sequence>
<dbReference type="InterPro" id="IPR011701">
    <property type="entry name" value="MFS"/>
</dbReference>
<feature type="transmembrane region" description="Helical" evidence="5">
    <location>
        <begin position="244"/>
        <end position="264"/>
    </location>
</feature>
<dbReference type="InterPro" id="IPR036259">
    <property type="entry name" value="MFS_trans_sf"/>
</dbReference>
<feature type="transmembrane region" description="Helical" evidence="5">
    <location>
        <begin position="452"/>
        <end position="473"/>
    </location>
</feature>
<name>A0AAV5WSB8_9BILA</name>
<dbReference type="Proteomes" id="UP001432322">
    <property type="component" value="Unassembled WGS sequence"/>
</dbReference>
<feature type="transmembrane region" description="Helical" evidence="5">
    <location>
        <begin position="37"/>
        <end position="59"/>
    </location>
</feature>
<comment type="subcellular location">
    <subcellularLocation>
        <location evidence="1">Membrane</location>
        <topology evidence="1">Multi-pass membrane protein</topology>
    </subcellularLocation>
</comment>
<reference evidence="7" key="1">
    <citation type="submission" date="2023-10" db="EMBL/GenBank/DDBJ databases">
        <title>Genome assembly of Pristionchus species.</title>
        <authorList>
            <person name="Yoshida K."/>
            <person name="Sommer R.J."/>
        </authorList>
    </citation>
    <scope>NUCLEOTIDE SEQUENCE</scope>
    <source>
        <strain evidence="7">RS5133</strain>
    </source>
</reference>
<dbReference type="PROSITE" id="PS00217">
    <property type="entry name" value="SUGAR_TRANSPORT_2"/>
    <property type="match status" value="1"/>
</dbReference>
<feature type="transmembrane region" description="Helical" evidence="5">
    <location>
        <begin position="356"/>
        <end position="377"/>
    </location>
</feature>
<dbReference type="Pfam" id="PF07690">
    <property type="entry name" value="MFS_1"/>
    <property type="match status" value="1"/>
</dbReference>
<dbReference type="GO" id="GO:0022857">
    <property type="term" value="F:transmembrane transporter activity"/>
    <property type="evidence" value="ECO:0007669"/>
    <property type="project" value="InterPro"/>
</dbReference>
<keyword evidence="3 5" id="KW-1133">Transmembrane helix</keyword>
<proteinExistence type="predicted"/>
<evidence type="ECO:0000256" key="2">
    <source>
        <dbReference type="ARBA" id="ARBA00022692"/>
    </source>
</evidence>
<evidence type="ECO:0000313" key="7">
    <source>
        <dbReference type="EMBL" id="GMT33599.1"/>
    </source>
</evidence>
<dbReference type="PROSITE" id="PS50850">
    <property type="entry name" value="MFS"/>
    <property type="match status" value="1"/>
</dbReference>
<evidence type="ECO:0000256" key="4">
    <source>
        <dbReference type="ARBA" id="ARBA00023136"/>
    </source>
</evidence>
<evidence type="ECO:0000313" key="8">
    <source>
        <dbReference type="Proteomes" id="UP001432322"/>
    </source>
</evidence>
<feature type="transmembrane region" description="Helical" evidence="5">
    <location>
        <begin position="389"/>
        <end position="411"/>
    </location>
</feature>
<dbReference type="InterPro" id="IPR020846">
    <property type="entry name" value="MFS_dom"/>
</dbReference>
<feature type="transmembrane region" description="Helical" evidence="5">
    <location>
        <begin position="136"/>
        <end position="153"/>
    </location>
</feature>
<organism evidence="7 8">
    <name type="scientific">Pristionchus fissidentatus</name>
    <dbReference type="NCBI Taxonomy" id="1538716"/>
    <lineage>
        <taxon>Eukaryota</taxon>
        <taxon>Metazoa</taxon>
        <taxon>Ecdysozoa</taxon>
        <taxon>Nematoda</taxon>
        <taxon>Chromadorea</taxon>
        <taxon>Rhabditida</taxon>
        <taxon>Rhabditina</taxon>
        <taxon>Diplogasteromorpha</taxon>
        <taxon>Diplogasteroidea</taxon>
        <taxon>Neodiplogasteridae</taxon>
        <taxon>Pristionchus</taxon>
    </lineage>
</organism>
<dbReference type="EMBL" id="BTSY01000006">
    <property type="protein sequence ID" value="GMT33599.1"/>
    <property type="molecule type" value="Genomic_DNA"/>
</dbReference>
<comment type="caution">
    <text evidence="7">The sequence shown here is derived from an EMBL/GenBank/DDBJ whole genome shotgun (WGS) entry which is preliminary data.</text>
</comment>
<feature type="transmembrane region" description="Helical" evidence="5">
    <location>
        <begin position="327"/>
        <end position="344"/>
    </location>
</feature>
<dbReference type="SUPFAM" id="SSF103473">
    <property type="entry name" value="MFS general substrate transporter"/>
    <property type="match status" value="1"/>
</dbReference>
<keyword evidence="2 5" id="KW-0812">Transmembrane</keyword>
<dbReference type="Gene3D" id="1.20.1250.20">
    <property type="entry name" value="MFS general substrate transporter like domains"/>
    <property type="match status" value="1"/>
</dbReference>
<evidence type="ECO:0000259" key="6">
    <source>
        <dbReference type="PROSITE" id="PS50850"/>
    </source>
</evidence>
<evidence type="ECO:0000256" key="3">
    <source>
        <dbReference type="ARBA" id="ARBA00022989"/>
    </source>
</evidence>
<protein>
    <recommendedName>
        <fullName evidence="6">Major facilitator superfamily (MFS) profile domain-containing protein</fullName>
    </recommendedName>
</protein>
<feature type="transmembrane region" description="Helical" evidence="5">
    <location>
        <begin position="217"/>
        <end position="238"/>
    </location>
</feature>
<dbReference type="GO" id="GO:0016020">
    <property type="term" value="C:membrane"/>
    <property type="evidence" value="ECO:0007669"/>
    <property type="project" value="UniProtKB-SubCell"/>
</dbReference>
<feature type="transmembrane region" description="Helical" evidence="5">
    <location>
        <begin position="479"/>
        <end position="500"/>
    </location>
</feature>
<dbReference type="AlphaFoldDB" id="A0AAV5WSB8"/>
<dbReference type="InterPro" id="IPR005829">
    <property type="entry name" value="Sugar_transporter_CS"/>
</dbReference>
<gene>
    <name evidence="7" type="ORF">PFISCL1PPCAC_24896</name>
</gene>
<dbReference type="PANTHER" id="PTHR24064">
    <property type="entry name" value="SOLUTE CARRIER FAMILY 22 MEMBER"/>
    <property type="match status" value="1"/>
</dbReference>
<feature type="domain" description="Major facilitator superfamily (MFS) profile" evidence="6">
    <location>
        <begin position="36"/>
        <end position="504"/>
    </location>
</feature>